<organism evidence="10 11">
    <name type="scientific">Phascolarctos cinereus</name>
    <name type="common">Koala</name>
    <dbReference type="NCBI Taxonomy" id="38626"/>
    <lineage>
        <taxon>Eukaryota</taxon>
        <taxon>Metazoa</taxon>
        <taxon>Chordata</taxon>
        <taxon>Craniata</taxon>
        <taxon>Vertebrata</taxon>
        <taxon>Euteleostomi</taxon>
        <taxon>Mammalia</taxon>
        <taxon>Metatheria</taxon>
        <taxon>Diprotodontia</taxon>
        <taxon>Phascolarctidae</taxon>
        <taxon>Phascolarctos</taxon>
    </lineage>
</organism>
<dbReference type="Proteomes" id="UP000515140">
    <property type="component" value="Unplaced"/>
</dbReference>
<dbReference type="FunCoup" id="A0A6P5K7J5">
    <property type="interactions" value="283"/>
</dbReference>
<evidence type="ECO:0000256" key="6">
    <source>
        <dbReference type="ARBA" id="ARBA00023315"/>
    </source>
</evidence>
<proteinExistence type="inferred from homology"/>
<evidence type="ECO:0000256" key="4">
    <source>
        <dbReference type="ARBA" id="ARBA00022989"/>
    </source>
</evidence>
<feature type="region of interest" description="Disordered" evidence="8">
    <location>
        <begin position="370"/>
        <end position="398"/>
    </location>
</feature>
<feature type="transmembrane region" description="Helical" evidence="7">
    <location>
        <begin position="239"/>
        <end position="272"/>
    </location>
</feature>
<protein>
    <recommendedName>
        <fullName evidence="7">Palmitoyltransferase</fullName>
        <ecNumber evidence="7">2.3.1.225</ecNumber>
    </recommendedName>
</protein>
<dbReference type="InterPro" id="IPR001594">
    <property type="entry name" value="Palmitoyltrfase_DHHC"/>
</dbReference>
<dbReference type="InterPro" id="IPR039859">
    <property type="entry name" value="PFA4/ZDH16/20/ERF2-like"/>
</dbReference>
<evidence type="ECO:0000256" key="3">
    <source>
        <dbReference type="ARBA" id="ARBA00022692"/>
    </source>
</evidence>
<comment type="similarity">
    <text evidence="7">Belongs to the DHHC palmitoyltransferase family.</text>
</comment>
<feature type="compositionally biased region" description="Basic and acidic residues" evidence="8">
    <location>
        <begin position="380"/>
        <end position="390"/>
    </location>
</feature>
<evidence type="ECO:0000256" key="2">
    <source>
        <dbReference type="ARBA" id="ARBA00022679"/>
    </source>
</evidence>
<keyword evidence="3 7" id="KW-0812">Transmembrane</keyword>
<gene>
    <name evidence="11" type="primary">LOC110207911</name>
</gene>
<keyword evidence="5 7" id="KW-0472">Membrane</keyword>
<dbReference type="PANTHER" id="PTHR22883">
    <property type="entry name" value="ZINC FINGER DHHC DOMAIN CONTAINING PROTEIN"/>
    <property type="match status" value="1"/>
</dbReference>
<evidence type="ECO:0000259" key="9">
    <source>
        <dbReference type="Pfam" id="PF01529"/>
    </source>
</evidence>
<dbReference type="GO" id="GO:0019706">
    <property type="term" value="F:protein-cysteine S-palmitoyltransferase activity"/>
    <property type="evidence" value="ECO:0007669"/>
    <property type="project" value="UniProtKB-EC"/>
</dbReference>
<evidence type="ECO:0000256" key="5">
    <source>
        <dbReference type="ARBA" id="ARBA00023136"/>
    </source>
</evidence>
<keyword evidence="10" id="KW-1185">Reference proteome</keyword>
<dbReference type="AlphaFoldDB" id="A0A6P5K7J5"/>
<dbReference type="KEGG" id="pcw:110207911"/>
<sequence>MNLPDGTSREMTFCNRSLRRIVPENLLEKSKSIPPKLSRVNGWSLPLNSFQFVAWTAYVYMTIVAFGLFIPLLPYFWKKLTYIVLGMLFVFHLVVHIIAVTMDPADPNVRNKESYGELMPALDRSKHKHVIQNQFCHLCEVIVGMKAKHCSVCNKCIADFDHHCKWLNNCVGSRNYWYFFTCMASAVLGIVLLITLLLYIFIQYFVKPEELRTDLQFENCPQNIWLAFLPWFPVQTSPVVLLTIAVVTLLLSVVSLLFLGHLLGFHLYLIFWQLSTFDYMTQGHQKQSTNPQIKISSPLNSSVSVTESEIPSGKKRRFIIQDPCTRSSSRQRSIFIATSPLRHPRICPRVNENLSQMCFSLMTAANTDKCSNHSLKKKQEKSEDAIEKNEQNTSSSAESLNLEPFSVIDIPPQSPNLDSLLVLHSLGSTPEDTTPEKVFKDVQNQKNISTSCEVNMSPSSSKEKN</sequence>
<dbReference type="GeneID" id="110207911"/>
<evidence type="ECO:0000256" key="7">
    <source>
        <dbReference type="RuleBase" id="RU079119"/>
    </source>
</evidence>
<dbReference type="GO" id="GO:0005783">
    <property type="term" value="C:endoplasmic reticulum"/>
    <property type="evidence" value="ECO:0007669"/>
    <property type="project" value="TreeGrafter"/>
</dbReference>
<dbReference type="Pfam" id="PF01529">
    <property type="entry name" value="DHHC"/>
    <property type="match status" value="1"/>
</dbReference>
<feature type="domain" description="Palmitoyltransferase DHHC" evidence="9">
    <location>
        <begin position="131"/>
        <end position="282"/>
    </location>
</feature>
<dbReference type="GO" id="GO:0016020">
    <property type="term" value="C:membrane"/>
    <property type="evidence" value="ECO:0007669"/>
    <property type="project" value="UniProtKB-SubCell"/>
</dbReference>
<feature type="transmembrane region" description="Helical" evidence="7">
    <location>
        <begin position="80"/>
        <end position="102"/>
    </location>
</feature>
<evidence type="ECO:0000256" key="8">
    <source>
        <dbReference type="SAM" id="MobiDB-lite"/>
    </source>
</evidence>
<comment type="catalytic activity">
    <reaction evidence="7">
        <text>L-cysteinyl-[protein] + hexadecanoyl-CoA = S-hexadecanoyl-L-cysteinyl-[protein] + CoA</text>
        <dbReference type="Rhea" id="RHEA:36683"/>
        <dbReference type="Rhea" id="RHEA-COMP:10131"/>
        <dbReference type="Rhea" id="RHEA-COMP:11032"/>
        <dbReference type="ChEBI" id="CHEBI:29950"/>
        <dbReference type="ChEBI" id="CHEBI:57287"/>
        <dbReference type="ChEBI" id="CHEBI:57379"/>
        <dbReference type="ChEBI" id="CHEBI:74151"/>
        <dbReference type="EC" id="2.3.1.225"/>
    </reaction>
</comment>
<dbReference type="GO" id="GO:0006612">
    <property type="term" value="P:protein targeting to membrane"/>
    <property type="evidence" value="ECO:0007669"/>
    <property type="project" value="TreeGrafter"/>
</dbReference>
<feature type="region of interest" description="Disordered" evidence="8">
    <location>
        <begin position="427"/>
        <end position="465"/>
    </location>
</feature>
<comment type="subcellular location">
    <subcellularLocation>
        <location evidence="1">Membrane</location>
        <topology evidence="1">Multi-pass membrane protein</topology>
    </subcellularLocation>
</comment>
<keyword evidence="4 7" id="KW-1133">Transmembrane helix</keyword>
<keyword evidence="6 7" id="KW-0012">Acyltransferase</keyword>
<dbReference type="RefSeq" id="XP_020841315.1">
    <property type="nucleotide sequence ID" value="XM_020985656.1"/>
</dbReference>
<dbReference type="PANTHER" id="PTHR22883:SF22">
    <property type="entry name" value="PALMITOYLTRANSFERASE ZDHHC11-RELATED"/>
    <property type="match status" value="1"/>
</dbReference>
<dbReference type="GO" id="GO:0005794">
    <property type="term" value="C:Golgi apparatus"/>
    <property type="evidence" value="ECO:0007669"/>
    <property type="project" value="TreeGrafter"/>
</dbReference>
<accession>A0A6P5K7J5</accession>
<evidence type="ECO:0000313" key="11">
    <source>
        <dbReference type="RefSeq" id="XP_020841315.1"/>
    </source>
</evidence>
<evidence type="ECO:0000313" key="10">
    <source>
        <dbReference type="Proteomes" id="UP000515140"/>
    </source>
</evidence>
<feature type="transmembrane region" description="Helical" evidence="7">
    <location>
        <begin position="176"/>
        <end position="202"/>
    </location>
</feature>
<feature type="transmembrane region" description="Helical" evidence="7">
    <location>
        <begin position="52"/>
        <end position="73"/>
    </location>
</feature>
<dbReference type="PROSITE" id="PS50216">
    <property type="entry name" value="DHHC"/>
    <property type="match status" value="1"/>
</dbReference>
<evidence type="ECO:0000256" key="1">
    <source>
        <dbReference type="ARBA" id="ARBA00004141"/>
    </source>
</evidence>
<reference evidence="11" key="1">
    <citation type="submission" date="2025-08" db="UniProtKB">
        <authorList>
            <consortium name="RefSeq"/>
        </authorList>
    </citation>
    <scope>IDENTIFICATION</scope>
    <source>
        <tissue evidence="11">Spleen</tissue>
    </source>
</reference>
<dbReference type="EC" id="2.3.1.225" evidence="7"/>
<feature type="compositionally biased region" description="Polar residues" evidence="8">
    <location>
        <begin position="442"/>
        <end position="465"/>
    </location>
</feature>
<name>A0A6P5K7J5_PHACI</name>
<comment type="domain">
    <text evidence="7">The DHHC domain is required for palmitoyltransferase activity.</text>
</comment>
<dbReference type="InParanoid" id="A0A6P5K7J5"/>
<keyword evidence="2 7" id="KW-0808">Transferase</keyword>